<keyword evidence="3 9" id="KW-0479">Metal-binding</keyword>
<evidence type="ECO:0000259" key="10">
    <source>
        <dbReference type="Pfam" id="PF00925"/>
    </source>
</evidence>
<keyword evidence="12" id="KW-1185">Reference proteome</keyword>
<feature type="binding site" evidence="9">
    <location>
        <position position="80"/>
    </location>
    <ligand>
        <name>Zn(2+)</name>
        <dbReference type="ChEBI" id="CHEBI:29105"/>
        <note>catalytic</note>
    </ligand>
</feature>
<dbReference type="Gene3D" id="3.40.50.10990">
    <property type="entry name" value="GTP cyclohydrolase II"/>
    <property type="match status" value="1"/>
</dbReference>
<dbReference type="HAMAP" id="MF_00179">
    <property type="entry name" value="RibA"/>
    <property type="match status" value="1"/>
</dbReference>
<dbReference type="InterPro" id="IPR032677">
    <property type="entry name" value="GTP_cyclohydro_II"/>
</dbReference>
<evidence type="ECO:0000313" key="11">
    <source>
        <dbReference type="EMBL" id="MDN5202629.1"/>
    </source>
</evidence>
<evidence type="ECO:0000256" key="6">
    <source>
        <dbReference type="ARBA" id="ARBA00022833"/>
    </source>
</evidence>
<proteinExistence type="inferred from homology"/>
<feature type="domain" description="GTP cyclohydrolase II" evidence="10">
    <location>
        <begin position="23"/>
        <end position="184"/>
    </location>
</feature>
<dbReference type="SUPFAM" id="SSF142695">
    <property type="entry name" value="RibA-like"/>
    <property type="match status" value="1"/>
</dbReference>
<dbReference type="PANTHER" id="PTHR21327:SF18">
    <property type="entry name" value="3,4-DIHYDROXY-2-BUTANONE 4-PHOSPHATE SYNTHASE"/>
    <property type="match status" value="1"/>
</dbReference>
<dbReference type="NCBIfam" id="TIGR00505">
    <property type="entry name" value="ribA"/>
    <property type="match status" value="1"/>
</dbReference>
<comment type="function">
    <text evidence="9">Catalyzes the conversion of GTP to 2,5-diamino-6-ribosylamino-4(3H)-pyrimidinone 5'-phosphate (DARP), formate and pyrophosphate.</text>
</comment>
<dbReference type="Pfam" id="PF00925">
    <property type="entry name" value="GTP_cyclohydro2"/>
    <property type="match status" value="1"/>
</dbReference>
<evidence type="ECO:0000256" key="2">
    <source>
        <dbReference type="ARBA" id="ARBA00022619"/>
    </source>
</evidence>
<reference evidence="11" key="1">
    <citation type="submission" date="2023-06" db="EMBL/GenBank/DDBJ databases">
        <title>Genomic of Parafulvivirga corallium.</title>
        <authorList>
            <person name="Wang G."/>
        </authorList>
    </citation>
    <scope>NUCLEOTIDE SEQUENCE</scope>
    <source>
        <strain evidence="11">BMA10</strain>
    </source>
</reference>
<dbReference type="EMBL" id="JAUJEA010000005">
    <property type="protein sequence ID" value="MDN5202629.1"/>
    <property type="molecule type" value="Genomic_DNA"/>
</dbReference>
<evidence type="ECO:0000256" key="8">
    <source>
        <dbReference type="ARBA" id="ARBA00049295"/>
    </source>
</evidence>
<evidence type="ECO:0000256" key="9">
    <source>
        <dbReference type="HAMAP-Rule" id="MF_00179"/>
    </source>
</evidence>
<sequence length="213" mass="24311">MKNARAITMTVNKKGNGSISLVRTKLPTKHGNFEMYAYKSEFYQFPHIALVRGAIDPENAQNVRIHSECMTGDLFGSLRCECGEQLNHALKYFGEEGGILVYMRQEGRGIGLVNKMHTYNLQDKGYNTREANVMLGFHQDARNYDEAIEILNDLGVKRIKLMTNNPEKIKSFKDSAIDVIERIPIEMPPHDENKGYLKTKKIEMGHIFDSIKL</sequence>
<comment type="catalytic activity">
    <reaction evidence="8 9">
        <text>GTP + 4 H2O = 2,5-diamino-6-hydroxy-4-(5-phosphoribosylamino)-pyrimidine + formate + 2 phosphate + 3 H(+)</text>
        <dbReference type="Rhea" id="RHEA:23704"/>
        <dbReference type="ChEBI" id="CHEBI:15377"/>
        <dbReference type="ChEBI" id="CHEBI:15378"/>
        <dbReference type="ChEBI" id="CHEBI:15740"/>
        <dbReference type="ChEBI" id="CHEBI:37565"/>
        <dbReference type="ChEBI" id="CHEBI:43474"/>
        <dbReference type="ChEBI" id="CHEBI:58614"/>
        <dbReference type="EC" id="3.5.4.25"/>
    </reaction>
</comment>
<keyword evidence="7 9" id="KW-0342">GTP-binding</keyword>
<dbReference type="RefSeq" id="WP_346752652.1">
    <property type="nucleotide sequence ID" value="NZ_JAUJEA010000005.1"/>
</dbReference>
<evidence type="ECO:0000256" key="3">
    <source>
        <dbReference type="ARBA" id="ARBA00022723"/>
    </source>
</evidence>
<keyword evidence="6 9" id="KW-0862">Zinc</keyword>
<dbReference type="Proteomes" id="UP001172082">
    <property type="component" value="Unassembled WGS sequence"/>
</dbReference>
<accession>A0ABT8KPG2</accession>
<evidence type="ECO:0000256" key="4">
    <source>
        <dbReference type="ARBA" id="ARBA00022741"/>
    </source>
</evidence>
<feature type="binding site" evidence="9">
    <location>
        <position position="128"/>
    </location>
    <ligand>
        <name>GTP</name>
        <dbReference type="ChEBI" id="CHEBI:37565"/>
    </ligand>
</feature>
<comment type="cofactor">
    <cofactor evidence="9">
        <name>Zn(2+)</name>
        <dbReference type="ChEBI" id="CHEBI:29105"/>
    </cofactor>
    <text evidence="9">Binds 1 zinc ion per subunit.</text>
</comment>
<gene>
    <name evidence="9 11" type="primary">ribA</name>
    <name evidence="11" type="ORF">QQ008_14670</name>
</gene>
<dbReference type="GO" id="GO:0003935">
    <property type="term" value="F:GTP cyclohydrolase II activity"/>
    <property type="evidence" value="ECO:0007669"/>
    <property type="project" value="UniProtKB-EC"/>
</dbReference>
<comment type="caution">
    <text evidence="11">The sequence shown here is derived from an EMBL/GenBank/DDBJ whole genome shotgun (WGS) entry which is preliminary data.</text>
</comment>
<keyword evidence="5 9" id="KW-0378">Hydrolase</keyword>
<evidence type="ECO:0000256" key="7">
    <source>
        <dbReference type="ARBA" id="ARBA00023134"/>
    </source>
</evidence>
<feature type="binding site" evidence="9">
    <location>
        <position position="168"/>
    </location>
    <ligand>
        <name>GTP</name>
        <dbReference type="ChEBI" id="CHEBI:37565"/>
    </ligand>
</feature>
<name>A0ABT8KPG2_9BACT</name>
<dbReference type="EC" id="3.5.4.25" evidence="9"/>
<protein>
    <recommendedName>
        <fullName evidence="9">GTP cyclohydrolase-2</fullName>
        <ecNumber evidence="9">3.5.4.25</ecNumber>
    </recommendedName>
    <alternativeName>
        <fullName evidence="9">GTP cyclohydrolase II</fullName>
    </alternativeName>
</protein>
<evidence type="ECO:0000256" key="5">
    <source>
        <dbReference type="ARBA" id="ARBA00022801"/>
    </source>
</evidence>
<keyword evidence="4 9" id="KW-0547">Nucleotide-binding</keyword>
<feature type="binding site" evidence="9">
    <location>
        <position position="69"/>
    </location>
    <ligand>
        <name>Zn(2+)</name>
        <dbReference type="ChEBI" id="CHEBI:29105"/>
        <note>catalytic</note>
    </ligand>
</feature>
<dbReference type="InterPro" id="IPR000926">
    <property type="entry name" value="RibA"/>
</dbReference>
<feature type="binding site" evidence="9">
    <location>
        <begin position="64"/>
        <end position="68"/>
    </location>
    <ligand>
        <name>GTP</name>
        <dbReference type="ChEBI" id="CHEBI:37565"/>
    </ligand>
</feature>
<keyword evidence="2 9" id="KW-0686">Riboflavin biosynthesis</keyword>
<comment type="similarity">
    <text evidence="9">Belongs to the GTP cyclohydrolase II family.</text>
</comment>
<evidence type="ECO:0000313" key="12">
    <source>
        <dbReference type="Proteomes" id="UP001172082"/>
    </source>
</evidence>
<dbReference type="PANTHER" id="PTHR21327">
    <property type="entry name" value="GTP CYCLOHYDROLASE II-RELATED"/>
    <property type="match status" value="1"/>
</dbReference>
<evidence type="ECO:0000256" key="1">
    <source>
        <dbReference type="ARBA" id="ARBA00004853"/>
    </source>
</evidence>
<feature type="binding site" evidence="9">
    <location>
        <position position="85"/>
    </location>
    <ligand>
        <name>GTP</name>
        <dbReference type="ChEBI" id="CHEBI:37565"/>
    </ligand>
</feature>
<feature type="active site" description="Nucleophile" evidence="9">
    <location>
        <position position="142"/>
    </location>
</feature>
<dbReference type="NCBIfam" id="NF001591">
    <property type="entry name" value="PRK00393.1"/>
    <property type="match status" value="1"/>
</dbReference>
<organism evidence="11 12">
    <name type="scientific">Splendidivirga corallicola</name>
    <dbReference type="NCBI Taxonomy" id="3051826"/>
    <lineage>
        <taxon>Bacteria</taxon>
        <taxon>Pseudomonadati</taxon>
        <taxon>Bacteroidota</taxon>
        <taxon>Cytophagia</taxon>
        <taxon>Cytophagales</taxon>
        <taxon>Splendidivirgaceae</taxon>
        <taxon>Splendidivirga</taxon>
    </lineage>
</organism>
<feature type="binding site" evidence="9">
    <location>
        <position position="82"/>
    </location>
    <ligand>
        <name>Zn(2+)</name>
        <dbReference type="ChEBI" id="CHEBI:29105"/>
        <note>catalytic</note>
    </ligand>
</feature>
<dbReference type="InterPro" id="IPR036144">
    <property type="entry name" value="RibA-like_sf"/>
</dbReference>
<feature type="binding site" evidence="9">
    <location>
        <position position="163"/>
    </location>
    <ligand>
        <name>GTP</name>
        <dbReference type="ChEBI" id="CHEBI:37565"/>
    </ligand>
</feature>
<comment type="pathway">
    <text evidence="1 9">Cofactor biosynthesis; riboflavin biosynthesis; 5-amino-6-(D-ribitylamino)uracil from GTP: step 1/4.</text>
</comment>
<feature type="binding site" evidence="9">
    <location>
        <begin position="106"/>
        <end position="108"/>
    </location>
    <ligand>
        <name>GTP</name>
        <dbReference type="ChEBI" id="CHEBI:37565"/>
    </ligand>
</feature>
<dbReference type="CDD" id="cd00641">
    <property type="entry name" value="GTP_cyclohydro2"/>
    <property type="match status" value="1"/>
</dbReference>
<feature type="active site" description="Proton acceptor" evidence="9">
    <location>
        <position position="140"/>
    </location>
</feature>